<gene>
    <name evidence="2" type="ORF">K490DRAFT_55677</name>
</gene>
<evidence type="ECO:0000313" key="3">
    <source>
        <dbReference type="Proteomes" id="UP000799776"/>
    </source>
</evidence>
<dbReference type="EMBL" id="ML978715">
    <property type="protein sequence ID" value="KAF2089076.1"/>
    <property type="molecule type" value="Genomic_DNA"/>
</dbReference>
<feature type="compositionally biased region" description="Acidic residues" evidence="1">
    <location>
        <begin position="105"/>
        <end position="114"/>
    </location>
</feature>
<keyword evidence="3" id="KW-1185">Reference proteome</keyword>
<feature type="compositionally biased region" description="Polar residues" evidence="1">
    <location>
        <begin position="219"/>
        <end position="229"/>
    </location>
</feature>
<accession>A0A6A5YC69</accession>
<name>A0A6A5YC69_9PEZI</name>
<feature type="region of interest" description="Disordered" evidence="1">
    <location>
        <begin position="219"/>
        <end position="239"/>
    </location>
</feature>
<proteinExistence type="predicted"/>
<sequence>MAQRPRCTETRMVPGFDVAASDNDRVRRLLWLRNKRRVLDPMTAELHLPVQIVERHTAAHRKRRAGLHGMAWHGADVPSCEVVVVSNGFKDAEGQGCREARFDDDKDDEDDEDNERPGASPETICALRGARDSRRIRTPPAISIARSFSFRRRRAHPKSTLLAFLADMSSWRQTALEKKGLGEWWLAPAEEKTGLSGCSECNNTARGTASSAVLRDVGLTSSDASSQRPKSVLVTMTAA</sequence>
<dbReference type="AlphaFoldDB" id="A0A6A5YC69"/>
<reference evidence="2" key="1">
    <citation type="journal article" date="2020" name="Stud. Mycol.">
        <title>101 Dothideomycetes genomes: a test case for predicting lifestyles and emergence of pathogens.</title>
        <authorList>
            <person name="Haridas S."/>
            <person name="Albert R."/>
            <person name="Binder M."/>
            <person name="Bloem J."/>
            <person name="Labutti K."/>
            <person name="Salamov A."/>
            <person name="Andreopoulos B."/>
            <person name="Baker S."/>
            <person name="Barry K."/>
            <person name="Bills G."/>
            <person name="Bluhm B."/>
            <person name="Cannon C."/>
            <person name="Castanera R."/>
            <person name="Culley D."/>
            <person name="Daum C."/>
            <person name="Ezra D."/>
            <person name="Gonzalez J."/>
            <person name="Henrissat B."/>
            <person name="Kuo A."/>
            <person name="Liang C."/>
            <person name="Lipzen A."/>
            <person name="Lutzoni F."/>
            <person name="Magnuson J."/>
            <person name="Mondo S."/>
            <person name="Nolan M."/>
            <person name="Ohm R."/>
            <person name="Pangilinan J."/>
            <person name="Park H.-J."/>
            <person name="Ramirez L."/>
            <person name="Alfaro M."/>
            <person name="Sun H."/>
            <person name="Tritt A."/>
            <person name="Yoshinaga Y."/>
            <person name="Zwiers L.-H."/>
            <person name="Turgeon B."/>
            <person name="Goodwin S."/>
            <person name="Spatafora J."/>
            <person name="Crous P."/>
            <person name="Grigoriev I."/>
        </authorList>
    </citation>
    <scope>NUCLEOTIDE SEQUENCE</scope>
    <source>
        <strain evidence="2">CBS 121410</strain>
    </source>
</reference>
<dbReference type="Proteomes" id="UP000799776">
    <property type="component" value="Unassembled WGS sequence"/>
</dbReference>
<evidence type="ECO:0000256" key="1">
    <source>
        <dbReference type="SAM" id="MobiDB-lite"/>
    </source>
</evidence>
<protein>
    <submittedName>
        <fullName evidence="2">Uncharacterized protein</fullName>
    </submittedName>
</protein>
<feature type="region of interest" description="Disordered" evidence="1">
    <location>
        <begin position="96"/>
        <end position="130"/>
    </location>
</feature>
<evidence type="ECO:0000313" key="2">
    <source>
        <dbReference type="EMBL" id="KAF2089076.1"/>
    </source>
</evidence>
<organism evidence="2 3">
    <name type="scientific">Saccharata proteae CBS 121410</name>
    <dbReference type="NCBI Taxonomy" id="1314787"/>
    <lineage>
        <taxon>Eukaryota</taxon>
        <taxon>Fungi</taxon>
        <taxon>Dikarya</taxon>
        <taxon>Ascomycota</taxon>
        <taxon>Pezizomycotina</taxon>
        <taxon>Dothideomycetes</taxon>
        <taxon>Dothideomycetes incertae sedis</taxon>
        <taxon>Botryosphaeriales</taxon>
        <taxon>Saccharataceae</taxon>
        <taxon>Saccharata</taxon>
    </lineage>
</organism>